<keyword evidence="2" id="KW-1185">Reference proteome</keyword>
<accession>A0A840YZY0</accession>
<evidence type="ECO:0000313" key="1">
    <source>
        <dbReference type="EMBL" id="MBB5719203.1"/>
    </source>
</evidence>
<dbReference type="AlphaFoldDB" id="A0A840YZY0"/>
<protein>
    <submittedName>
        <fullName evidence="1">Uncharacterized protein</fullName>
    </submittedName>
</protein>
<evidence type="ECO:0000313" key="2">
    <source>
        <dbReference type="Proteomes" id="UP000554342"/>
    </source>
</evidence>
<dbReference type="Proteomes" id="UP000554342">
    <property type="component" value="Unassembled WGS sequence"/>
</dbReference>
<comment type="caution">
    <text evidence="1">The sequence shown here is derived from an EMBL/GenBank/DDBJ whole genome shotgun (WGS) entry which is preliminary data.</text>
</comment>
<organism evidence="1 2">
    <name type="scientific">Stakelama sediminis</name>
    <dbReference type="NCBI Taxonomy" id="463200"/>
    <lineage>
        <taxon>Bacteria</taxon>
        <taxon>Pseudomonadati</taxon>
        <taxon>Pseudomonadota</taxon>
        <taxon>Alphaproteobacteria</taxon>
        <taxon>Sphingomonadales</taxon>
        <taxon>Sphingomonadaceae</taxon>
        <taxon>Stakelama</taxon>
    </lineage>
</organism>
<gene>
    <name evidence="1" type="ORF">FHR23_002141</name>
</gene>
<dbReference type="EMBL" id="JACIJI010000003">
    <property type="protein sequence ID" value="MBB5719203.1"/>
    <property type="molecule type" value="Genomic_DNA"/>
</dbReference>
<dbReference type="RefSeq" id="WP_184003694.1">
    <property type="nucleotide sequence ID" value="NZ_BAABIF010000012.1"/>
</dbReference>
<reference evidence="1 2" key="1">
    <citation type="submission" date="2020-08" db="EMBL/GenBank/DDBJ databases">
        <title>Genomic Encyclopedia of Type Strains, Phase IV (KMG-IV): sequencing the most valuable type-strain genomes for metagenomic binning, comparative biology and taxonomic classification.</title>
        <authorList>
            <person name="Goeker M."/>
        </authorList>
    </citation>
    <scope>NUCLEOTIDE SEQUENCE [LARGE SCALE GENOMIC DNA]</scope>
    <source>
        <strain evidence="1 2">DSM 27203</strain>
    </source>
</reference>
<sequence length="160" mass="18677">MKLITSADEVLNNIHALQTELAQSDGLVDRLGYVHAWYVDTGNPELPLFGFSKFIGYKGLTAEKYLRKYKALDGRNTEWALKDYFDEIRPDSPDFRRYRHQLSDWLSGFGRAPRKTIRIMLLKPEYREADATEDRRLLELLMAVSDMLTPAQRQELRSHL</sequence>
<name>A0A840YZY0_9SPHN</name>
<proteinExistence type="predicted"/>